<feature type="binding site" evidence="7">
    <location>
        <position position="519"/>
    </location>
    <ligand>
        <name>Ca(2+)</name>
        <dbReference type="ChEBI" id="CHEBI:29108"/>
    </ligand>
</feature>
<comment type="caution">
    <text evidence="11">The sequence shown here is derived from an EMBL/GenBank/DDBJ whole genome shotgun (WGS) entry which is preliminary data.</text>
</comment>
<evidence type="ECO:0000313" key="11">
    <source>
        <dbReference type="EMBL" id="TDR71995.1"/>
    </source>
</evidence>
<dbReference type="GO" id="GO:0004252">
    <property type="term" value="F:serine-type endopeptidase activity"/>
    <property type="evidence" value="ECO:0007669"/>
    <property type="project" value="UniProtKB-UniRule"/>
</dbReference>
<proteinExistence type="predicted"/>
<dbReference type="CDD" id="cd11377">
    <property type="entry name" value="Pro-peptidase_S53"/>
    <property type="match status" value="1"/>
</dbReference>
<evidence type="ECO:0000313" key="12">
    <source>
        <dbReference type="Proteomes" id="UP000295611"/>
    </source>
</evidence>
<dbReference type="InterPro" id="IPR015366">
    <property type="entry name" value="S53_propep"/>
</dbReference>
<feature type="signal peptide" evidence="9">
    <location>
        <begin position="1"/>
        <end position="25"/>
    </location>
</feature>
<protein>
    <submittedName>
        <fullName evidence="11">Pseudomonalisin/xanthomonalisin</fullName>
    </submittedName>
</protein>
<evidence type="ECO:0000259" key="10">
    <source>
        <dbReference type="PROSITE" id="PS51695"/>
    </source>
</evidence>
<gene>
    <name evidence="11" type="ORF">DFP86_1172</name>
</gene>
<keyword evidence="12" id="KW-1185">Reference proteome</keyword>
<dbReference type="SUPFAM" id="SSF54897">
    <property type="entry name" value="Protease propeptides/inhibitors"/>
    <property type="match status" value="1"/>
</dbReference>
<comment type="cofactor">
    <cofactor evidence="7">
        <name>Ca(2+)</name>
        <dbReference type="ChEBI" id="CHEBI:29108"/>
    </cofactor>
    <text evidence="7">Binds 1 Ca(2+) ion per subunit.</text>
</comment>
<feature type="active site" description="Charge relay system" evidence="7">
    <location>
        <position position="273"/>
    </location>
</feature>
<dbReference type="InterPro" id="IPR023828">
    <property type="entry name" value="Peptidase_S8_Ser-AS"/>
</dbReference>
<dbReference type="RefSeq" id="WP_133683584.1">
    <property type="nucleotide sequence ID" value="NZ_SNZP01000017.1"/>
</dbReference>
<dbReference type="SUPFAM" id="SSF52743">
    <property type="entry name" value="Subtilisin-like"/>
    <property type="match status" value="1"/>
</dbReference>
<evidence type="ECO:0000256" key="5">
    <source>
        <dbReference type="ARBA" id="ARBA00022837"/>
    </source>
</evidence>
<feature type="compositionally biased region" description="Polar residues" evidence="8">
    <location>
        <begin position="422"/>
        <end position="434"/>
    </location>
</feature>
<dbReference type="Pfam" id="PF09286">
    <property type="entry name" value="Pro-kuma_activ"/>
    <property type="match status" value="1"/>
</dbReference>
<feature type="region of interest" description="Disordered" evidence="8">
    <location>
        <begin position="396"/>
        <end position="437"/>
    </location>
</feature>
<keyword evidence="4 7" id="KW-0720">Serine protease</keyword>
<dbReference type="InterPro" id="IPR036852">
    <property type="entry name" value="Peptidase_S8/S53_dom_sf"/>
</dbReference>
<name>A0A4R7AZ77_9NEIS</name>
<feature type="binding site" evidence="7">
    <location>
        <position position="505"/>
    </location>
    <ligand>
        <name>Ca(2+)</name>
        <dbReference type="ChEBI" id="CHEBI:29108"/>
    </ligand>
</feature>
<keyword evidence="1 7" id="KW-0645">Protease</keyword>
<keyword evidence="6" id="KW-0865">Zymogen</keyword>
<feature type="domain" description="Peptidase S53" evidence="10">
    <location>
        <begin position="205"/>
        <end position="541"/>
    </location>
</feature>
<keyword evidence="5 7" id="KW-0106">Calcium</keyword>
<organism evidence="11 12">
    <name type="scientific">Paludibacterium purpuratum</name>
    <dbReference type="NCBI Taxonomy" id="1144873"/>
    <lineage>
        <taxon>Bacteria</taxon>
        <taxon>Pseudomonadati</taxon>
        <taxon>Pseudomonadota</taxon>
        <taxon>Betaproteobacteria</taxon>
        <taxon>Neisseriales</taxon>
        <taxon>Chromobacteriaceae</taxon>
        <taxon>Paludibacterium</taxon>
    </lineage>
</organism>
<dbReference type="GO" id="GO:0046872">
    <property type="term" value="F:metal ion binding"/>
    <property type="evidence" value="ECO:0007669"/>
    <property type="project" value="UniProtKB-UniRule"/>
</dbReference>
<dbReference type="PROSITE" id="PS51695">
    <property type="entry name" value="SEDOLISIN"/>
    <property type="match status" value="1"/>
</dbReference>
<dbReference type="CDD" id="cd04056">
    <property type="entry name" value="Peptidases_S53"/>
    <property type="match status" value="1"/>
</dbReference>
<evidence type="ECO:0000256" key="7">
    <source>
        <dbReference type="PROSITE-ProRule" id="PRU01032"/>
    </source>
</evidence>
<dbReference type="GO" id="GO:0008240">
    <property type="term" value="F:tripeptidyl-peptidase activity"/>
    <property type="evidence" value="ECO:0007669"/>
    <property type="project" value="TreeGrafter"/>
</dbReference>
<accession>A0A4R7AZ77</accession>
<evidence type="ECO:0000256" key="1">
    <source>
        <dbReference type="ARBA" id="ARBA00022670"/>
    </source>
</evidence>
<keyword evidence="9" id="KW-0732">Signal</keyword>
<dbReference type="GO" id="GO:0006508">
    <property type="term" value="P:proteolysis"/>
    <property type="evidence" value="ECO:0007669"/>
    <property type="project" value="UniProtKB-KW"/>
</dbReference>
<dbReference type="InterPro" id="IPR000209">
    <property type="entry name" value="Peptidase_S8/S53_dom"/>
</dbReference>
<dbReference type="SMART" id="SM00944">
    <property type="entry name" value="Pro-kuma_activ"/>
    <property type="match status" value="1"/>
</dbReference>
<dbReference type="PANTHER" id="PTHR14218:SF15">
    <property type="entry name" value="TRIPEPTIDYL-PEPTIDASE 1"/>
    <property type="match status" value="1"/>
</dbReference>
<evidence type="ECO:0000256" key="3">
    <source>
        <dbReference type="ARBA" id="ARBA00022801"/>
    </source>
</evidence>
<feature type="chain" id="PRO_5020357376" evidence="9">
    <location>
        <begin position="26"/>
        <end position="542"/>
    </location>
</feature>
<dbReference type="AlphaFoldDB" id="A0A4R7AZ77"/>
<dbReference type="InterPro" id="IPR050819">
    <property type="entry name" value="Tripeptidyl-peptidase_I"/>
</dbReference>
<sequence length="542" mass="56810">MVNNQTKKIYSVTLGAFFLGNLAWAQAGPTWVDTQTKSIRPPVTTMAALPAQPGTPMHVVVALKLRNRAQLDQQVARMRADPLHAQHLSKEAFLRQYAPLSSQVNQVVRYLQKQGFRNIRVADNRLLIQADGTALTAGNAFNTSIRLYSQGEHARFGNTRPAQVPAALGGTVLSIMGLQNVYKAHFMARPVAAGTLAATPKGVSGHEPFTFSAIYNGTKAPNASKATIGIIAQGDLTQTLADLQTFQQKHKLNVPVDVVQTGDASSDTSGLVEWNMDSQSSLGAAGGVAKQMLFYVAPTLENNALTVAFNQAVSDNQAQAINVSLGECENDAKNDGSADAQDQIFQTAVAQGQTFAVSSGDSGSDECGNGGTSQSYPAVSPYVVAVGGTTVTTSSNGSYLSESTWSGGGGGPSDTESAPDWQAQSGVLGSSTQRGAPDIAFDGDPASGALVLVNGAQQQVGGTSLSAPIFTGIWARMQSIRNNQAGFAGPTIYRLAKSKPKTFHDVTTGNNGSFSAKKGWDYATGWGSIDIYALSQAIQQGL</sequence>
<dbReference type="InterPro" id="IPR030400">
    <property type="entry name" value="Sedolisin_dom"/>
</dbReference>
<dbReference type="Gene3D" id="3.40.50.200">
    <property type="entry name" value="Peptidase S8/S53 domain"/>
    <property type="match status" value="1"/>
</dbReference>
<feature type="binding site" evidence="7">
    <location>
        <position position="521"/>
    </location>
    <ligand>
        <name>Ca(2+)</name>
        <dbReference type="ChEBI" id="CHEBI:29108"/>
    </ligand>
</feature>
<dbReference type="Proteomes" id="UP000295611">
    <property type="component" value="Unassembled WGS sequence"/>
</dbReference>
<feature type="active site" description="Charge relay system" evidence="7">
    <location>
        <position position="277"/>
    </location>
</feature>
<evidence type="ECO:0000256" key="6">
    <source>
        <dbReference type="ARBA" id="ARBA00023145"/>
    </source>
</evidence>
<evidence type="ECO:0000256" key="8">
    <source>
        <dbReference type="SAM" id="MobiDB-lite"/>
    </source>
</evidence>
<feature type="binding site" evidence="7">
    <location>
        <position position="506"/>
    </location>
    <ligand>
        <name>Ca(2+)</name>
        <dbReference type="ChEBI" id="CHEBI:29108"/>
    </ligand>
</feature>
<dbReference type="OrthoDB" id="9802683at2"/>
<keyword evidence="3 7" id="KW-0378">Hydrolase</keyword>
<reference evidence="11 12" key="1">
    <citation type="submission" date="2019-03" db="EMBL/GenBank/DDBJ databases">
        <title>Genomic Encyclopedia of Type Strains, Phase III (KMG-III): the genomes of soil and plant-associated and newly described type strains.</title>
        <authorList>
            <person name="Whitman W."/>
        </authorList>
    </citation>
    <scope>NUCLEOTIDE SEQUENCE [LARGE SCALE GENOMIC DNA]</scope>
    <source>
        <strain evidence="11 12">CECT 8976</strain>
    </source>
</reference>
<dbReference type="Pfam" id="PF00082">
    <property type="entry name" value="Peptidase_S8"/>
    <property type="match status" value="1"/>
</dbReference>
<keyword evidence="2 7" id="KW-0479">Metal-binding</keyword>
<evidence type="ECO:0000256" key="4">
    <source>
        <dbReference type="ARBA" id="ARBA00022825"/>
    </source>
</evidence>
<dbReference type="EMBL" id="SNZP01000017">
    <property type="protein sequence ID" value="TDR71995.1"/>
    <property type="molecule type" value="Genomic_DNA"/>
</dbReference>
<dbReference type="PANTHER" id="PTHR14218">
    <property type="entry name" value="PROTEASE S8 TRIPEPTIDYL PEPTIDASE I CLN2"/>
    <property type="match status" value="1"/>
</dbReference>
<dbReference type="PROSITE" id="PS00138">
    <property type="entry name" value="SUBTILASE_SER"/>
    <property type="match status" value="1"/>
</dbReference>
<evidence type="ECO:0000256" key="2">
    <source>
        <dbReference type="ARBA" id="ARBA00022723"/>
    </source>
</evidence>
<feature type="active site" description="Charge relay system" evidence="7">
    <location>
        <position position="464"/>
    </location>
</feature>
<evidence type="ECO:0000256" key="9">
    <source>
        <dbReference type="SAM" id="SignalP"/>
    </source>
</evidence>